<name>T0JX40_COLGC</name>
<dbReference type="Proteomes" id="UP000015530">
    <property type="component" value="Unassembled WGS sequence"/>
</dbReference>
<organism evidence="2 3">
    <name type="scientific">Colletotrichum gloeosporioides (strain Cg-14)</name>
    <name type="common">Anthracnose fungus</name>
    <name type="synonym">Glomerella cingulata</name>
    <dbReference type="NCBI Taxonomy" id="1237896"/>
    <lineage>
        <taxon>Eukaryota</taxon>
        <taxon>Fungi</taxon>
        <taxon>Dikarya</taxon>
        <taxon>Ascomycota</taxon>
        <taxon>Pezizomycotina</taxon>
        <taxon>Sordariomycetes</taxon>
        <taxon>Hypocreomycetidae</taxon>
        <taxon>Glomerellales</taxon>
        <taxon>Glomerellaceae</taxon>
        <taxon>Colletotrichum</taxon>
        <taxon>Colletotrichum gloeosporioides species complex</taxon>
    </lineage>
</organism>
<dbReference type="AlphaFoldDB" id="T0JX40"/>
<feature type="region of interest" description="Disordered" evidence="1">
    <location>
        <begin position="1"/>
        <end position="36"/>
    </location>
</feature>
<evidence type="ECO:0000256" key="1">
    <source>
        <dbReference type="SAM" id="MobiDB-lite"/>
    </source>
</evidence>
<gene>
    <name evidence="2" type="ORF">CGLO_17262</name>
</gene>
<comment type="caution">
    <text evidence="2">The sequence shown here is derived from an EMBL/GenBank/DDBJ whole genome shotgun (WGS) entry which is preliminary data.</text>
</comment>
<proteinExistence type="predicted"/>
<reference evidence="3" key="1">
    <citation type="journal article" date="2013" name="Mol. Plant Microbe Interact.">
        <title>Global aspects of pacC regulation of pathogenicity genes in Colletotrichum gloeosporioides as revealed by transcriptome analysis.</title>
        <authorList>
            <person name="Alkan N."/>
            <person name="Meng X."/>
            <person name="Friedlander G."/>
            <person name="Reuveni E."/>
            <person name="Sukno S."/>
            <person name="Sherman A."/>
            <person name="Thon M."/>
            <person name="Fluhr R."/>
            <person name="Prusky D."/>
        </authorList>
    </citation>
    <scope>NUCLEOTIDE SEQUENCE [LARGE SCALE GENOMIC DNA]</scope>
    <source>
        <strain evidence="3">Cg-14</strain>
    </source>
</reference>
<protein>
    <submittedName>
        <fullName evidence="2">Uncharacterized protein</fullName>
    </submittedName>
</protein>
<evidence type="ECO:0000313" key="3">
    <source>
        <dbReference type="Proteomes" id="UP000015530"/>
    </source>
</evidence>
<sequence length="36" mass="3900">MPARPQQLGPLDAPGTKKPGTGYFGWTSSREGRRAK</sequence>
<dbReference type="HOGENOM" id="CLU_3359637_0_0_1"/>
<accession>T0JX40</accession>
<evidence type="ECO:0000313" key="2">
    <source>
        <dbReference type="EMBL" id="EQB44029.1"/>
    </source>
</evidence>
<dbReference type="EMBL" id="AMYD01004116">
    <property type="protein sequence ID" value="EQB44029.1"/>
    <property type="molecule type" value="Genomic_DNA"/>
</dbReference>